<dbReference type="RefSeq" id="WP_413258832.1">
    <property type="nucleotide sequence ID" value="NZ_JBHFNS010000072.1"/>
</dbReference>
<dbReference type="InterPro" id="IPR023346">
    <property type="entry name" value="Lysozyme-like_dom_sf"/>
</dbReference>
<dbReference type="InterPro" id="IPR000253">
    <property type="entry name" value="FHA_dom"/>
</dbReference>
<keyword evidence="2" id="KW-0645">Protease</keyword>
<dbReference type="PROSITE" id="PS50006">
    <property type="entry name" value="FHA_DOMAIN"/>
    <property type="match status" value="1"/>
</dbReference>
<keyword evidence="1" id="KW-0121">Carboxypeptidase</keyword>
<organism evidence="11 12">
    <name type="scientific">Floridaenema fluviatile BLCC-F154</name>
    <dbReference type="NCBI Taxonomy" id="3153640"/>
    <lineage>
        <taxon>Bacteria</taxon>
        <taxon>Bacillati</taxon>
        <taxon>Cyanobacteriota</taxon>
        <taxon>Cyanophyceae</taxon>
        <taxon>Oscillatoriophycideae</taxon>
        <taxon>Aerosakkonematales</taxon>
        <taxon>Aerosakkonemataceae</taxon>
        <taxon>Floridanema</taxon>
        <taxon>Floridanema fluviatile</taxon>
    </lineage>
</organism>
<dbReference type="Gene3D" id="3.40.710.10">
    <property type="entry name" value="DD-peptidase/beta-lactamase superfamily"/>
    <property type="match status" value="1"/>
</dbReference>
<feature type="transmembrane region" description="Helical" evidence="9">
    <location>
        <begin position="156"/>
        <end position="176"/>
    </location>
</feature>
<dbReference type="Gene3D" id="2.60.200.20">
    <property type="match status" value="1"/>
</dbReference>
<keyword evidence="6" id="KW-0511">Multifunctional enzyme</keyword>
<evidence type="ECO:0000256" key="5">
    <source>
        <dbReference type="ARBA" id="ARBA00022801"/>
    </source>
</evidence>
<dbReference type="PANTHER" id="PTHR32282:SF31">
    <property type="entry name" value="PEPTIDOGLYCAN GLYCOSYLTRANSFERASE"/>
    <property type="match status" value="1"/>
</dbReference>
<name>A0ABV4YEU5_9CYAN</name>
<keyword evidence="4" id="KW-0808">Transferase</keyword>
<dbReference type="CDD" id="cd00060">
    <property type="entry name" value="FHA"/>
    <property type="match status" value="1"/>
</dbReference>
<dbReference type="InterPro" id="IPR001460">
    <property type="entry name" value="PCN-bd_Tpept"/>
</dbReference>
<evidence type="ECO:0000256" key="6">
    <source>
        <dbReference type="ARBA" id="ARBA00023268"/>
    </source>
</evidence>
<dbReference type="InterPro" id="IPR008984">
    <property type="entry name" value="SMAD_FHA_dom_sf"/>
</dbReference>
<comment type="catalytic activity">
    <reaction evidence="8">
        <text>[GlcNAc-(1-&gt;4)-Mur2Ac(oyl-L-Ala-gamma-D-Glu-L-Lys-D-Ala-D-Ala)](n)-di-trans,octa-cis-undecaprenyl diphosphate + beta-D-GlcNAc-(1-&gt;4)-Mur2Ac(oyl-L-Ala-gamma-D-Glu-L-Lys-D-Ala-D-Ala)-di-trans,octa-cis-undecaprenyl diphosphate = [GlcNAc-(1-&gt;4)-Mur2Ac(oyl-L-Ala-gamma-D-Glu-L-Lys-D-Ala-D-Ala)](n+1)-di-trans,octa-cis-undecaprenyl diphosphate + di-trans,octa-cis-undecaprenyl diphosphate + H(+)</text>
        <dbReference type="Rhea" id="RHEA:23708"/>
        <dbReference type="Rhea" id="RHEA-COMP:9602"/>
        <dbReference type="Rhea" id="RHEA-COMP:9603"/>
        <dbReference type="ChEBI" id="CHEBI:15378"/>
        <dbReference type="ChEBI" id="CHEBI:58405"/>
        <dbReference type="ChEBI" id="CHEBI:60033"/>
        <dbReference type="ChEBI" id="CHEBI:78435"/>
        <dbReference type="EC" id="2.4.99.28"/>
    </reaction>
</comment>
<dbReference type="Pfam" id="PF00912">
    <property type="entry name" value="Transgly"/>
    <property type="match status" value="1"/>
</dbReference>
<dbReference type="PANTHER" id="PTHR32282">
    <property type="entry name" value="BINDING PROTEIN TRANSPEPTIDASE, PUTATIVE-RELATED"/>
    <property type="match status" value="1"/>
</dbReference>
<evidence type="ECO:0000259" key="10">
    <source>
        <dbReference type="PROSITE" id="PS50006"/>
    </source>
</evidence>
<proteinExistence type="predicted"/>
<sequence length="754" mass="83238">MTPPHPQKPRPTIMGAITQAVQTVQAKVNFSQLALKPNARVPELRVQDADADQAEVYPLLGDRYKLGRSSKSCDIVIRNPVVSQIHLSLTRTGRRQKTFVIKDENSTNGIYRGRKRVSSRKLRHGDILTLGPRELAGGVKIQYYDPPNWYEKAISWGIYGITGLTALLVIAVLLEWQKFSVHPLPNATRGPVIVYASDETPLRNPRNSAHIEFKRLTDFSPYLPKAVVASEDKRYYWHLGVDPIGIARASFIISKGGDRQGGSTITQQVARSLFRDYVGSADSLGRKLREAIVALKLETFYSKDAILLTYLNRVFLGGDSYGFEDAAQYYFAKSARDLTLAEAATLVSNLPAPNNFNPCGDSQARERAITLRNGVIARMLQQGKITVEEANKARRSPLEVSPKVCQEQASTISPYFYSYVFQELEFLLGEELAREGNFIIETNLNLRMQAKAESALRSAVNNAGANSRFSQGAIVTLDSSTGAILTMVGGLDYKQSQFNRVTQAHRQAASTFKVFAYAAALEKGISPNKSYSCAPLVWRQRYPGCERTGGGSSNMYNGMAQSENAIALRVARDVGLENVVLMAQKMGIQSKLNPVPGLALGQSEVYPLEMTGAFGAIANRGVWNRPHAIVRIRDSSFCRDINNIETCPEIYSFDPDKNANSQRVLRREVASQMNTLLRGVVQFGTGRNASLGLGEEAGKTGTNSDNRDLWFIGYVPSQKLVTGVWLGNDNNSPTRGSSAQAALLWGNYMREIIR</sequence>
<evidence type="ECO:0000256" key="3">
    <source>
        <dbReference type="ARBA" id="ARBA00022676"/>
    </source>
</evidence>
<keyword evidence="3" id="KW-0328">Glycosyltransferase</keyword>
<evidence type="ECO:0000256" key="4">
    <source>
        <dbReference type="ARBA" id="ARBA00022679"/>
    </source>
</evidence>
<comment type="catalytic activity">
    <reaction evidence="7">
        <text>Preferential cleavage: (Ac)2-L-Lys-D-Ala-|-D-Ala. Also transpeptidation of peptidyl-alanyl moieties that are N-acyl substituents of D-alanine.</text>
        <dbReference type="EC" id="3.4.16.4"/>
    </reaction>
</comment>
<dbReference type="SUPFAM" id="SSF49879">
    <property type="entry name" value="SMAD/FHA domain"/>
    <property type="match status" value="1"/>
</dbReference>
<dbReference type="Proteomes" id="UP001576776">
    <property type="component" value="Unassembled WGS sequence"/>
</dbReference>
<dbReference type="SUPFAM" id="SSF56601">
    <property type="entry name" value="beta-lactamase/transpeptidase-like"/>
    <property type="match status" value="1"/>
</dbReference>
<dbReference type="Pfam" id="PF00905">
    <property type="entry name" value="Transpeptidase"/>
    <property type="match status" value="1"/>
</dbReference>
<evidence type="ECO:0000313" key="12">
    <source>
        <dbReference type="Proteomes" id="UP001576776"/>
    </source>
</evidence>
<keyword evidence="5" id="KW-0378">Hydrolase</keyword>
<comment type="caution">
    <text evidence="11">The sequence shown here is derived from an EMBL/GenBank/DDBJ whole genome shotgun (WGS) entry which is preliminary data.</text>
</comment>
<accession>A0ABV4YEU5</accession>
<dbReference type="InterPro" id="IPR036950">
    <property type="entry name" value="PBP_transglycosylase"/>
</dbReference>
<keyword evidence="9" id="KW-0812">Transmembrane</keyword>
<dbReference type="InterPro" id="IPR001264">
    <property type="entry name" value="Glyco_trans_51"/>
</dbReference>
<evidence type="ECO:0000256" key="7">
    <source>
        <dbReference type="ARBA" id="ARBA00034000"/>
    </source>
</evidence>
<dbReference type="Gene3D" id="1.10.3810.10">
    <property type="entry name" value="Biosynthetic peptidoglycan transglycosylase-like"/>
    <property type="match status" value="1"/>
</dbReference>
<evidence type="ECO:0000313" key="11">
    <source>
        <dbReference type="EMBL" id="MFB2937344.1"/>
    </source>
</evidence>
<dbReference type="EMBL" id="JBHFNS010000072">
    <property type="protein sequence ID" value="MFB2937344.1"/>
    <property type="molecule type" value="Genomic_DNA"/>
</dbReference>
<evidence type="ECO:0000256" key="9">
    <source>
        <dbReference type="SAM" id="Phobius"/>
    </source>
</evidence>
<protein>
    <submittedName>
        <fullName evidence="11">Transglycosylase domain-containing protein</fullName>
    </submittedName>
</protein>
<dbReference type="SUPFAM" id="SSF53955">
    <property type="entry name" value="Lysozyme-like"/>
    <property type="match status" value="1"/>
</dbReference>
<gene>
    <name evidence="11" type="ORF">ACE1B6_19020</name>
</gene>
<feature type="domain" description="FHA" evidence="10">
    <location>
        <begin position="64"/>
        <end position="117"/>
    </location>
</feature>
<reference evidence="11 12" key="1">
    <citation type="submission" date="2024-09" db="EMBL/GenBank/DDBJ databases">
        <title>Floridaenema gen nov. (Aerosakkonemataceae, Aerosakkonematales ord. nov., Cyanobacteria) from benthic tropical and subtropical fresh waters, with the description of four new species.</title>
        <authorList>
            <person name="Moretto J.A."/>
            <person name="Berthold D.E."/>
            <person name="Lefler F.W."/>
            <person name="Huang I.-S."/>
            <person name="Laughinghouse H. IV."/>
        </authorList>
    </citation>
    <scope>NUCLEOTIDE SEQUENCE [LARGE SCALE GENOMIC DNA]</scope>
    <source>
        <strain evidence="11 12">BLCC-F154</strain>
    </source>
</reference>
<evidence type="ECO:0000256" key="2">
    <source>
        <dbReference type="ARBA" id="ARBA00022670"/>
    </source>
</evidence>
<keyword evidence="9" id="KW-0472">Membrane</keyword>
<dbReference type="SMART" id="SM00240">
    <property type="entry name" value="FHA"/>
    <property type="match status" value="1"/>
</dbReference>
<evidence type="ECO:0000256" key="8">
    <source>
        <dbReference type="ARBA" id="ARBA00049902"/>
    </source>
</evidence>
<dbReference type="InterPro" id="IPR050396">
    <property type="entry name" value="Glycosyltr_51/Transpeptidase"/>
</dbReference>
<dbReference type="InterPro" id="IPR012338">
    <property type="entry name" value="Beta-lactam/transpept-like"/>
</dbReference>
<dbReference type="Pfam" id="PF00498">
    <property type="entry name" value="FHA"/>
    <property type="match status" value="1"/>
</dbReference>
<keyword evidence="12" id="KW-1185">Reference proteome</keyword>
<keyword evidence="9" id="KW-1133">Transmembrane helix</keyword>
<evidence type="ECO:0000256" key="1">
    <source>
        <dbReference type="ARBA" id="ARBA00022645"/>
    </source>
</evidence>